<gene>
    <name evidence="3" type="ORF">DP114_25080</name>
</gene>
<name>A0A856MNC4_9CYAN</name>
<dbReference type="SUPFAM" id="SSF51126">
    <property type="entry name" value="Pectin lyase-like"/>
    <property type="match status" value="2"/>
</dbReference>
<dbReference type="Pfam" id="PF05860">
    <property type="entry name" value="TPS"/>
    <property type="match status" value="1"/>
</dbReference>
<keyword evidence="4" id="KW-1185">Reference proteome</keyword>
<dbReference type="InterPro" id="IPR012334">
    <property type="entry name" value="Pectin_lyas_fold"/>
</dbReference>
<evidence type="ECO:0000256" key="1">
    <source>
        <dbReference type="SAM" id="SignalP"/>
    </source>
</evidence>
<accession>A0A856MNC4</accession>
<keyword evidence="1" id="KW-0732">Signal</keyword>
<dbReference type="InterPro" id="IPR008638">
    <property type="entry name" value="FhaB/CdiA-like_TPS"/>
</dbReference>
<protein>
    <submittedName>
        <fullName evidence="3">Filamentous hemagglutinin</fullName>
    </submittedName>
</protein>
<feature type="domain" description="Filamentous haemagglutinin FhaB/tRNA nuclease CdiA-like TPS" evidence="2">
    <location>
        <begin position="30"/>
        <end position="142"/>
    </location>
</feature>
<dbReference type="Gene3D" id="2.160.20.10">
    <property type="entry name" value="Single-stranded right-handed beta-helix, Pectin lyase-like"/>
    <property type="match status" value="2"/>
</dbReference>
<evidence type="ECO:0000313" key="4">
    <source>
        <dbReference type="Proteomes" id="UP000503129"/>
    </source>
</evidence>
<dbReference type="EMBL" id="CP030118">
    <property type="protein sequence ID" value="QDL10737.1"/>
    <property type="molecule type" value="Genomic_DNA"/>
</dbReference>
<dbReference type="KEGG" id="bsen:DP114_25080"/>
<proteinExistence type="predicted"/>
<dbReference type="SMART" id="SM00912">
    <property type="entry name" value="Haemagg_act"/>
    <property type="match status" value="1"/>
</dbReference>
<dbReference type="RefSeq" id="WP_169264633.1">
    <property type="nucleotide sequence ID" value="NZ_CAWOXK010000001.1"/>
</dbReference>
<dbReference type="Proteomes" id="UP000503129">
    <property type="component" value="Chromosome"/>
</dbReference>
<feature type="signal peptide" evidence="1">
    <location>
        <begin position="1"/>
        <end position="26"/>
    </location>
</feature>
<dbReference type="AlphaFoldDB" id="A0A856MNC4"/>
<evidence type="ECO:0000313" key="3">
    <source>
        <dbReference type="EMBL" id="QDL10737.1"/>
    </source>
</evidence>
<evidence type="ECO:0000259" key="2">
    <source>
        <dbReference type="SMART" id="SM00912"/>
    </source>
</evidence>
<sequence>MKLFPIILLINGSIFINLLASHSTQAQIVPDTTLPENSVVTIQDKTIQIDGGTRVGNNLFHSFEKFSVPTGDTAFFNNIKEIRNILSRITGNSISEINGIIKANNAANLFLINPNGIIFGSNAQLDIGGSFLASTASSIIFADGFKFNTSATQTKPLLTISAPIGLGFGEMPKSIVNRSIVNSDDDLIGLRVAPNQTLALVGGDVLIEGGYLSTKGGRIELGSVAGNNVVSLTPIDQGWVLGYEGIQNFQDINLSQAAFVVSDGDSSGDIQIQGRRVTLTEGSQVAVIARTEGQAGNLTVKGSELLKLEGNSVDAGFDFSVPTLLFNDVYGKATGEQSKLTLETERLIVKNGAQISAGNYGAGRGVNLKISASEVQLEGAFIDADKKIPSGLFARVQENATGNGGTLTIETKKLTVKNGAQVSTETLGSGHSGNLEVNASESIELIGTIPGINDPSALFAGVKDKATATGNGGNLTINTGQLIIKDGAQIATTAQNQGQGGILTIKASDFILLSGNSPLAEFRGKGRSGIFVSAEPALKDELGNSIITTANAGDLKITTGELTVEKGAIISADNFGIGKGANVTLNVNRLIIQAGGQIGAGSLLEKDAVNNQRGSGGTLTVNASESVKVVGTGTIGSSSQQVPSSLLTQAEGTGNAGDLNIFTPNFTVKDGAEINLSATGLGEAGNLQVEANSVRLNHGTINAATANGEGGNINLQVKNILLMQDNSLISAQASNNANGGNINIDAGFVIAFPNQNNDIIAKAERGDGGNIKITTQAIFGLEERNSNPQNSTNDIDASSEFGLDGSVFINTPDIDPTRGLVQLPVEPVNVQVAQGCQTTGTQTAGKQSSLASTGKGGLAINPYEPLSSSNIWEDVPVSTQTGTSRQRESVATVPDKIVEAQGWVINEKGEVFLVAEDSRCSLR</sequence>
<dbReference type="NCBIfam" id="TIGR01901">
    <property type="entry name" value="adhes_NPXG"/>
    <property type="match status" value="1"/>
</dbReference>
<dbReference type="InterPro" id="IPR011050">
    <property type="entry name" value="Pectin_lyase_fold/virulence"/>
</dbReference>
<organism evidence="3 4">
    <name type="scientific">Brasilonema sennae CENA114</name>
    <dbReference type="NCBI Taxonomy" id="415709"/>
    <lineage>
        <taxon>Bacteria</taxon>
        <taxon>Bacillati</taxon>
        <taxon>Cyanobacteriota</taxon>
        <taxon>Cyanophyceae</taxon>
        <taxon>Nostocales</taxon>
        <taxon>Scytonemataceae</taxon>
        <taxon>Brasilonema</taxon>
        <taxon>Bromeliae group (in: Brasilonema)</taxon>
    </lineage>
</organism>
<reference evidence="3 4" key="1">
    <citation type="submission" date="2018-06" db="EMBL/GenBank/DDBJ databases">
        <title>Comparative genomics of Brasilonema spp. strains.</title>
        <authorList>
            <person name="Alvarenga D.O."/>
            <person name="Fiore M.F."/>
            <person name="Varani A.M."/>
        </authorList>
    </citation>
    <scope>NUCLEOTIDE SEQUENCE [LARGE SCALE GENOMIC DNA]</scope>
    <source>
        <strain evidence="3 4">CENA114</strain>
    </source>
</reference>
<feature type="chain" id="PRO_5032434660" evidence="1">
    <location>
        <begin position="27"/>
        <end position="923"/>
    </location>
</feature>